<keyword evidence="4" id="KW-1185">Reference proteome</keyword>
<sequence>MFDNVLVPTDGSACAEMASEYARNLATKYEATVHALCVADSRRLENAPQYERIKKNGANPPNKLVLNSPLPDSPRIRPSGLTFPTRPSSNTRQIKKSI</sequence>
<dbReference type="InterPro" id="IPR014729">
    <property type="entry name" value="Rossmann-like_a/b/a_fold"/>
</dbReference>
<organism evidence="3 4">
    <name type="scientific">Halococcus thailandensis JCM 13552</name>
    <dbReference type="NCBI Taxonomy" id="1227457"/>
    <lineage>
        <taxon>Archaea</taxon>
        <taxon>Methanobacteriati</taxon>
        <taxon>Methanobacteriota</taxon>
        <taxon>Stenosarchaea group</taxon>
        <taxon>Halobacteria</taxon>
        <taxon>Halobacteriales</taxon>
        <taxon>Halococcaceae</taxon>
        <taxon>Halococcus</taxon>
    </lineage>
</organism>
<evidence type="ECO:0000259" key="2">
    <source>
        <dbReference type="Pfam" id="PF00582"/>
    </source>
</evidence>
<dbReference type="Gene3D" id="3.40.50.620">
    <property type="entry name" value="HUPs"/>
    <property type="match status" value="1"/>
</dbReference>
<dbReference type="Pfam" id="PF00582">
    <property type="entry name" value="Usp"/>
    <property type="match status" value="1"/>
</dbReference>
<accession>M0NE28</accession>
<dbReference type="PATRIC" id="fig|1227457.3.peg.746"/>
<protein>
    <submittedName>
        <fullName evidence="3">UspA domain-containing protein</fullName>
    </submittedName>
</protein>
<dbReference type="SUPFAM" id="SSF52402">
    <property type="entry name" value="Adenine nucleotide alpha hydrolases-like"/>
    <property type="match status" value="1"/>
</dbReference>
<dbReference type="InterPro" id="IPR006016">
    <property type="entry name" value="UspA"/>
</dbReference>
<comment type="caution">
    <text evidence="3">The sequence shown here is derived from an EMBL/GenBank/DDBJ whole genome shotgun (WGS) entry which is preliminary data.</text>
</comment>
<reference evidence="3 4" key="1">
    <citation type="journal article" date="2014" name="PLoS Genet.">
        <title>Phylogenetically driven sequencing of extremely halophilic archaea reveals strategies for static and dynamic osmo-response.</title>
        <authorList>
            <person name="Becker E.A."/>
            <person name="Seitzer P.M."/>
            <person name="Tritt A."/>
            <person name="Larsen D."/>
            <person name="Krusor M."/>
            <person name="Yao A.I."/>
            <person name="Wu D."/>
            <person name="Madern D."/>
            <person name="Eisen J.A."/>
            <person name="Darling A.E."/>
            <person name="Facciotti M.T."/>
        </authorList>
    </citation>
    <scope>NUCLEOTIDE SEQUENCE [LARGE SCALE GENOMIC DNA]</scope>
    <source>
        <strain evidence="3 4">JCM 13552</strain>
    </source>
</reference>
<dbReference type="STRING" id="1227457.C451_04131"/>
<proteinExistence type="predicted"/>
<evidence type="ECO:0000313" key="4">
    <source>
        <dbReference type="Proteomes" id="UP000011680"/>
    </source>
</evidence>
<dbReference type="OrthoDB" id="105697at2157"/>
<dbReference type="AlphaFoldDB" id="M0NE28"/>
<feature type="region of interest" description="Disordered" evidence="1">
    <location>
        <begin position="53"/>
        <end position="98"/>
    </location>
</feature>
<evidence type="ECO:0000313" key="3">
    <source>
        <dbReference type="EMBL" id="EMA56086.1"/>
    </source>
</evidence>
<dbReference type="CDD" id="cd00293">
    <property type="entry name" value="USP-like"/>
    <property type="match status" value="1"/>
</dbReference>
<name>M0NE28_9EURY</name>
<gene>
    <name evidence="3" type="ORF">C451_04131</name>
</gene>
<feature type="domain" description="UspA" evidence="2">
    <location>
        <begin position="1"/>
        <end position="51"/>
    </location>
</feature>
<dbReference type="Proteomes" id="UP000011680">
    <property type="component" value="Unassembled WGS sequence"/>
</dbReference>
<dbReference type="EMBL" id="AOMF01000093">
    <property type="protein sequence ID" value="EMA56086.1"/>
    <property type="molecule type" value="Genomic_DNA"/>
</dbReference>
<evidence type="ECO:0000256" key="1">
    <source>
        <dbReference type="SAM" id="MobiDB-lite"/>
    </source>
</evidence>
<dbReference type="eggNOG" id="arCOG00449">
    <property type="taxonomic scope" value="Archaea"/>
</dbReference>